<dbReference type="NCBIfam" id="TIGR00254">
    <property type="entry name" value="GGDEF"/>
    <property type="match status" value="1"/>
</dbReference>
<dbReference type="InterPro" id="IPR000160">
    <property type="entry name" value="GGDEF_dom"/>
</dbReference>
<evidence type="ECO:0000313" key="7">
    <source>
        <dbReference type="EMBL" id="MXP36988.1"/>
    </source>
</evidence>
<dbReference type="Pfam" id="PF00563">
    <property type="entry name" value="EAL"/>
    <property type="match status" value="1"/>
</dbReference>
<accession>A0A6I4UER3</accession>
<dbReference type="CDD" id="cd01949">
    <property type="entry name" value="GGDEF"/>
    <property type="match status" value="1"/>
</dbReference>
<dbReference type="SMART" id="SM00052">
    <property type="entry name" value="EAL"/>
    <property type="match status" value="1"/>
</dbReference>
<dbReference type="PANTHER" id="PTHR44757:SF2">
    <property type="entry name" value="BIOFILM ARCHITECTURE MAINTENANCE PROTEIN MBAA"/>
    <property type="match status" value="1"/>
</dbReference>
<dbReference type="Pfam" id="PF00990">
    <property type="entry name" value="GGDEF"/>
    <property type="match status" value="1"/>
</dbReference>
<feature type="transmembrane region" description="Helical" evidence="1">
    <location>
        <begin position="150"/>
        <end position="169"/>
    </location>
</feature>
<dbReference type="EMBL" id="WTYG01000015">
    <property type="protein sequence ID" value="MXP36968.1"/>
    <property type="molecule type" value="Genomic_DNA"/>
</dbReference>
<comment type="caution">
    <text evidence="4">The sequence shown here is derived from an EMBL/GenBank/DDBJ whole genome shotgun (WGS) entry which is preliminary data.</text>
</comment>
<feature type="domain" description="GGDEF" evidence="3">
    <location>
        <begin position="256"/>
        <end position="389"/>
    </location>
</feature>
<gene>
    <name evidence="4" type="ORF">GRI55_14640</name>
    <name evidence="5" type="ORF">GRI55_14665</name>
    <name evidence="6" type="ORF">GRI55_14740</name>
    <name evidence="7" type="ORF">GRI55_14755</name>
</gene>
<dbReference type="SMART" id="SM00267">
    <property type="entry name" value="GGDEF"/>
    <property type="match status" value="1"/>
</dbReference>
<dbReference type="SUPFAM" id="SSF141868">
    <property type="entry name" value="EAL domain-like"/>
    <property type="match status" value="1"/>
</dbReference>
<feature type="transmembrane region" description="Helical" evidence="1">
    <location>
        <begin position="94"/>
        <end position="114"/>
    </location>
</feature>
<keyword evidence="1" id="KW-0472">Membrane</keyword>
<evidence type="ECO:0000313" key="6">
    <source>
        <dbReference type="EMBL" id="MXP36985.1"/>
    </source>
</evidence>
<dbReference type="AlphaFoldDB" id="A0A6I4UER3"/>
<proteinExistence type="predicted"/>
<dbReference type="EMBL" id="WTYG01000020">
    <property type="protein sequence ID" value="MXP36988.1"/>
    <property type="molecule type" value="Genomic_DNA"/>
</dbReference>
<protein>
    <submittedName>
        <fullName evidence="4">EAL domain-containing protein</fullName>
    </submittedName>
</protein>
<dbReference type="EMBL" id="WTYG01000019">
    <property type="protein sequence ID" value="MXP36985.1"/>
    <property type="molecule type" value="Genomic_DNA"/>
</dbReference>
<name>A0A6I4UER3_9SPHN</name>
<dbReference type="InterPro" id="IPR035919">
    <property type="entry name" value="EAL_sf"/>
</dbReference>
<evidence type="ECO:0000259" key="3">
    <source>
        <dbReference type="PROSITE" id="PS50887"/>
    </source>
</evidence>
<dbReference type="CDD" id="cd01948">
    <property type="entry name" value="EAL"/>
    <property type="match status" value="1"/>
</dbReference>
<keyword evidence="1" id="KW-1133">Transmembrane helix</keyword>
<dbReference type="PROSITE" id="PS50887">
    <property type="entry name" value="GGDEF"/>
    <property type="match status" value="1"/>
</dbReference>
<feature type="transmembrane region" description="Helical" evidence="1">
    <location>
        <begin position="175"/>
        <end position="193"/>
    </location>
</feature>
<evidence type="ECO:0000313" key="4">
    <source>
        <dbReference type="EMBL" id="MXP36968.1"/>
    </source>
</evidence>
<dbReference type="PANTHER" id="PTHR44757">
    <property type="entry name" value="DIGUANYLATE CYCLASE DGCP"/>
    <property type="match status" value="1"/>
</dbReference>
<dbReference type="SUPFAM" id="SSF55073">
    <property type="entry name" value="Nucleotide cyclase"/>
    <property type="match status" value="1"/>
</dbReference>
<sequence length="653" mass="72228">MARMMQWVLRFLFPADSPREQREQITGIFESLRRQIPLLYGVALVNFLGLHVATHGGELRWFSPLTILSAILLWRMIYWIAFQKPSEDFARIKRELVTMVLFTTILCLGFSIWAQSLITAYPSETMTILLYSVLAALGVAYGLSSFPRAALLPLLILGLPVAIRLFWMGKPSDRGIALSLIFVLALFIWQLHVHNRALLGLVRGQLAIARERNRAVEAELQATKRADEDVLSGIANRGKLVREIEKGMVRGPLTGGGSVLAICDLDGFKSANDAFGHAAGDEILREYARRLKDAFGAEALVARLGGDEFSVFWKDGLSRPGLEAASTQICELASQPVLWDGKELFVGASCGVTEAGPYTWSDEEFFRQADSALYKAKASSRGHWHLYDLPQFEADQRRAKIEKSILSGEALREMEVHFQPIFDLKEGVPVFAEALARWNNAELGAVSPDEFIRISEKLGVIDRLNERLLEMALASAETWPANLSLSFNLSAMQLSRSGASDKLQKIVSASSFHAHRVQFEITETAILADLGHAEQELAKLSHYGFTSALDDFGSGYASVAYLRELSFDTIKLDGSLMDNIIHSERSRQILSGLVDLCHSAGARCVAEHIETHEQLKMARAVGCDYGQGFCLGKPATSERMLKALYSNLGSSPS</sequence>
<reference evidence="4 8" key="1">
    <citation type="submission" date="2019-12" db="EMBL/GenBank/DDBJ databases">
        <title>Genomic-based taxomic classification of the family Erythrobacteraceae.</title>
        <authorList>
            <person name="Xu L."/>
        </authorList>
    </citation>
    <scope>NUCLEOTIDE SEQUENCE [LARGE SCALE GENOMIC DNA]</scope>
    <source>
        <strain evidence="4 8">CGMCC 1.8703</strain>
    </source>
</reference>
<evidence type="ECO:0000256" key="1">
    <source>
        <dbReference type="SAM" id="Phobius"/>
    </source>
</evidence>
<dbReference type="Gene3D" id="3.30.70.270">
    <property type="match status" value="1"/>
</dbReference>
<dbReference type="InterPro" id="IPR052155">
    <property type="entry name" value="Biofilm_reg_signaling"/>
</dbReference>
<dbReference type="InterPro" id="IPR001633">
    <property type="entry name" value="EAL_dom"/>
</dbReference>
<dbReference type="InterPro" id="IPR029787">
    <property type="entry name" value="Nucleotide_cyclase"/>
</dbReference>
<evidence type="ECO:0000259" key="2">
    <source>
        <dbReference type="PROSITE" id="PS50883"/>
    </source>
</evidence>
<feature type="domain" description="EAL" evidence="2">
    <location>
        <begin position="398"/>
        <end position="648"/>
    </location>
</feature>
<dbReference type="Proteomes" id="UP000439914">
    <property type="component" value="Unassembled WGS sequence"/>
</dbReference>
<organism evidence="4 8">
    <name type="scientific">Qipengyuania citrea</name>
    <dbReference type="NCBI Taxonomy" id="225971"/>
    <lineage>
        <taxon>Bacteria</taxon>
        <taxon>Pseudomonadati</taxon>
        <taxon>Pseudomonadota</taxon>
        <taxon>Alphaproteobacteria</taxon>
        <taxon>Sphingomonadales</taxon>
        <taxon>Erythrobacteraceae</taxon>
        <taxon>Qipengyuania</taxon>
    </lineage>
</organism>
<keyword evidence="1" id="KW-0812">Transmembrane</keyword>
<dbReference type="InterPro" id="IPR043128">
    <property type="entry name" value="Rev_trsase/Diguanyl_cyclase"/>
</dbReference>
<feature type="transmembrane region" description="Helical" evidence="1">
    <location>
        <begin position="61"/>
        <end position="82"/>
    </location>
</feature>
<dbReference type="Gene3D" id="3.20.20.450">
    <property type="entry name" value="EAL domain"/>
    <property type="match status" value="1"/>
</dbReference>
<dbReference type="EMBL" id="WTYG01000016">
    <property type="protein sequence ID" value="MXP36973.1"/>
    <property type="molecule type" value="Genomic_DNA"/>
</dbReference>
<dbReference type="PROSITE" id="PS50883">
    <property type="entry name" value="EAL"/>
    <property type="match status" value="1"/>
</dbReference>
<evidence type="ECO:0000313" key="5">
    <source>
        <dbReference type="EMBL" id="MXP36973.1"/>
    </source>
</evidence>
<evidence type="ECO:0000313" key="8">
    <source>
        <dbReference type="Proteomes" id="UP000439914"/>
    </source>
</evidence>
<feature type="transmembrane region" description="Helical" evidence="1">
    <location>
        <begin position="38"/>
        <end position="55"/>
    </location>
</feature>